<dbReference type="Proteomes" id="UP001326199">
    <property type="component" value="Unassembled WGS sequence"/>
</dbReference>
<protein>
    <submittedName>
        <fullName evidence="1">Uncharacterized protein</fullName>
    </submittedName>
</protein>
<name>A0ABR0H6I2_9PEZI</name>
<sequence length="65" mass="7329">MSTPISFKVFNKPATKRGMLQTKVTPIENPRIKAALRPPTAPHIPNIIPLPPIYPRQHLDTSNLY</sequence>
<dbReference type="GeneID" id="87926603"/>
<accession>A0ABR0H6I2</accession>
<comment type="caution">
    <text evidence="1">The sequence shown here is derived from an EMBL/GenBank/DDBJ whole genome shotgun (WGS) entry which is preliminary data.</text>
</comment>
<proteinExistence type="predicted"/>
<reference evidence="1 2" key="1">
    <citation type="journal article" date="2023" name="bioRxiv">
        <title>High-quality genome assemblies of four members of thePodospora anserinaspecies complex.</title>
        <authorList>
            <person name="Ament-Velasquez S.L."/>
            <person name="Vogan A.A."/>
            <person name="Wallerman O."/>
            <person name="Hartmann F."/>
            <person name="Gautier V."/>
            <person name="Silar P."/>
            <person name="Giraud T."/>
            <person name="Johannesson H."/>
        </authorList>
    </citation>
    <scope>NUCLEOTIDE SEQUENCE [LARGE SCALE GENOMIC DNA]</scope>
    <source>
        <strain evidence="1 2">CBS 411.78</strain>
    </source>
</reference>
<dbReference type="RefSeq" id="XP_062763425.1">
    <property type="nucleotide sequence ID" value="XM_062906374.1"/>
</dbReference>
<evidence type="ECO:0000313" key="2">
    <source>
        <dbReference type="Proteomes" id="UP001326199"/>
    </source>
</evidence>
<gene>
    <name evidence="1" type="ORF">QC763_0098760</name>
</gene>
<dbReference type="EMBL" id="JAFFHB010000008">
    <property type="protein sequence ID" value="KAK4663459.1"/>
    <property type="molecule type" value="Genomic_DNA"/>
</dbReference>
<keyword evidence="2" id="KW-1185">Reference proteome</keyword>
<organism evidence="1 2">
    <name type="scientific">Podospora pseudopauciseta</name>
    <dbReference type="NCBI Taxonomy" id="2093780"/>
    <lineage>
        <taxon>Eukaryota</taxon>
        <taxon>Fungi</taxon>
        <taxon>Dikarya</taxon>
        <taxon>Ascomycota</taxon>
        <taxon>Pezizomycotina</taxon>
        <taxon>Sordariomycetes</taxon>
        <taxon>Sordariomycetidae</taxon>
        <taxon>Sordariales</taxon>
        <taxon>Podosporaceae</taxon>
        <taxon>Podospora</taxon>
    </lineage>
</organism>
<evidence type="ECO:0000313" key="1">
    <source>
        <dbReference type="EMBL" id="KAK4663459.1"/>
    </source>
</evidence>